<feature type="compositionally biased region" description="Basic residues" evidence="1">
    <location>
        <begin position="17"/>
        <end position="28"/>
    </location>
</feature>
<name>A0AAV9VYR3_9PEZI</name>
<dbReference type="EMBL" id="JAVHJL010000009">
    <property type="protein sequence ID" value="KAK6497785.1"/>
    <property type="molecule type" value="Genomic_DNA"/>
</dbReference>
<sequence>MSHSQPLPTISASPQLNRRRTFRTRRRRCAPEPGVDIRQIWADELELIEFMSNGHRSSGSSLYPKLNDVREMLQRQLSISQEDEPQDSQQDTPKRRRVR</sequence>
<organism evidence="2 3">
    <name type="scientific">Arthrobotrys musiformis</name>
    <dbReference type="NCBI Taxonomy" id="47236"/>
    <lineage>
        <taxon>Eukaryota</taxon>
        <taxon>Fungi</taxon>
        <taxon>Dikarya</taxon>
        <taxon>Ascomycota</taxon>
        <taxon>Pezizomycotina</taxon>
        <taxon>Orbiliomycetes</taxon>
        <taxon>Orbiliales</taxon>
        <taxon>Orbiliaceae</taxon>
        <taxon>Arthrobotrys</taxon>
    </lineage>
</organism>
<keyword evidence="3" id="KW-1185">Reference proteome</keyword>
<proteinExistence type="predicted"/>
<evidence type="ECO:0000256" key="1">
    <source>
        <dbReference type="SAM" id="MobiDB-lite"/>
    </source>
</evidence>
<accession>A0AAV9VYR3</accession>
<reference evidence="2 3" key="1">
    <citation type="submission" date="2023-08" db="EMBL/GenBank/DDBJ databases">
        <authorList>
            <person name="Palmer J.M."/>
        </authorList>
    </citation>
    <scope>NUCLEOTIDE SEQUENCE [LARGE SCALE GENOMIC DNA]</scope>
    <source>
        <strain evidence="2 3">TWF481</strain>
    </source>
</reference>
<evidence type="ECO:0000313" key="3">
    <source>
        <dbReference type="Proteomes" id="UP001370758"/>
    </source>
</evidence>
<feature type="compositionally biased region" description="Polar residues" evidence="1">
    <location>
        <begin position="1"/>
        <end position="16"/>
    </location>
</feature>
<gene>
    <name evidence="2" type="ORF">TWF481_012187</name>
</gene>
<protein>
    <submittedName>
        <fullName evidence="2">Uncharacterized protein</fullName>
    </submittedName>
</protein>
<evidence type="ECO:0000313" key="2">
    <source>
        <dbReference type="EMBL" id="KAK6497785.1"/>
    </source>
</evidence>
<comment type="caution">
    <text evidence="2">The sequence shown here is derived from an EMBL/GenBank/DDBJ whole genome shotgun (WGS) entry which is preliminary data.</text>
</comment>
<feature type="region of interest" description="Disordered" evidence="1">
    <location>
        <begin position="73"/>
        <end position="99"/>
    </location>
</feature>
<feature type="region of interest" description="Disordered" evidence="1">
    <location>
        <begin position="1"/>
        <end position="28"/>
    </location>
</feature>
<dbReference type="Proteomes" id="UP001370758">
    <property type="component" value="Unassembled WGS sequence"/>
</dbReference>
<dbReference type="AlphaFoldDB" id="A0AAV9VYR3"/>